<protein>
    <submittedName>
        <fullName evidence="1">Uncharacterized protein</fullName>
    </submittedName>
</protein>
<evidence type="ECO:0000313" key="1">
    <source>
        <dbReference type="EMBL" id="MBO0934746.1"/>
    </source>
</evidence>
<proteinExistence type="predicted"/>
<reference evidence="1 2" key="1">
    <citation type="submission" date="2021-03" db="EMBL/GenBank/DDBJ databases">
        <title>Fibrella sp. HMF5036 genome sequencing and assembly.</title>
        <authorList>
            <person name="Kang H."/>
            <person name="Kim H."/>
            <person name="Bae S."/>
            <person name="Joh K."/>
        </authorList>
    </citation>
    <scope>NUCLEOTIDE SEQUENCE [LARGE SCALE GENOMIC DNA]</scope>
    <source>
        <strain evidence="1 2">HMF5036</strain>
    </source>
</reference>
<dbReference type="RefSeq" id="WP_207338712.1">
    <property type="nucleotide sequence ID" value="NZ_JAFMYU010000037.1"/>
</dbReference>
<comment type="caution">
    <text evidence="1">The sequence shown here is derived from an EMBL/GenBank/DDBJ whole genome shotgun (WGS) entry which is preliminary data.</text>
</comment>
<accession>A0A939GDK8</accession>
<dbReference type="Proteomes" id="UP000664795">
    <property type="component" value="Unassembled WGS sequence"/>
</dbReference>
<dbReference type="AlphaFoldDB" id="A0A939GDK8"/>
<sequence>MQSLLITPKDEAEFGLLSALLERMHIAATVIADDDKEDIDMGLLMQEAERSQPVSRESIFKALGR</sequence>
<name>A0A939GDK8_9BACT</name>
<keyword evidence="2" id="KW-1185">Reference proteome</keyword>
<dbReference type="EMBL" id="JAFMYU010000037">
    <property type="protein sequence ID" value="MBO0934746.1"/>
    <property type="molecule type" value="Genomic_DNA"/>
</dbReference>
<evidence type="ECO:0000313" key="2">
    <source>
        <dbReference type="Proteomes" id="UP000664795"/>
    </source>
</evidence>
<organism evidence="1 2">
    <name type="scientific">Fibrella aquatilis</name>
    <dbReference type="NCBI Taxonomy" id="2817059"/>
    <lineage>
        <taxon>Bacteria</taxon>
        <taxon>Pseudomonadati</taxon>
        <taxon>Bacteroidota</taxon>
        <taxon>Cytophagia</taxon>
        <taxon>Cytophagales</taxon>
        <taxon>Spirosomataceae</taxon>
        <taxon>Fibrella</taxon>
    </lineage>
</organism>
<gene>
    <name evidence="1" type="ORF">J2I48_27295</name>
</gene>